<dbReference type="EnsemblMetazoa" id="SCAU005049-RB">
    <property type="protein sequence ID" value="SCAU005049-PB"/>
    <property type="gene ID" value="SCAU005049"/>
</dbReference>
<evidence type="ECO:0000313" key="2">
    <source>
        <dbReference type="EnsemblMetazoa" id="SCAU005049-PB"/>
    </source>
</evidence>
<dbReference type="VEuPathDB" id="VectorBase:SCAU005049"/>
<gene>
    <name evidence="2" type="primary">106087907</name>
</gene>
<reference evidence="2" key="1">
    <citation type="submission" date="2020-05" db="UniProtKB">
        <authorList>
            <consortium name="EnsemblMetazoa"/>
        </authorList>
    </citation>
    <scope>IDENTIFICATION</scope>
    <source>
        <strain evidence="2">USDA</strain>
    </source>
</reference>
<keyword evidence="3" id="KW-1185">Reference proteome</keyword>
<dbReference type="OrthoDB" id="7694007at2759"/>
<feature type="chain" id="PRO_5009326070" evidence="1">
    <location>
        <begin position="26"/>
        <end position="467"/>
    </location>
</feature>
<evidence type="ECO:0000256" key="1">
    <source>
        <dbReference type="SAM" id="SignalP"/>
    </source>
</evidence>
<feature type="signal peptide" evidence="1">
    <location>
        <begin position="1"/>
        <end position="25"/>
    </location>
</feature>
<name>A0A1I8P5T5_STOCA</name>
<dbReference type="Proteomes" id="UP000095300">
    <property type="component" value="Unassembled WGS sequence"/>
</dbReference>
<sequence>MGRNELGVLLAAVLICMVMETPVGAEDNKQIIVNGRNETIETKIPSSSIVIHTQIQNYENPSFKEYEECQENAAKCAKVCAGTKNKVDCLKQCPKCPVLMVEDLVVQGLNDTKVRPAKPLNTTNVIRLTNQIHNIIDMNQGNITVSNNNTIHSSVSRTGGPYGLGFNNTDPCCIVLSQKKICDSQQFSTSARCHHKRHRVCGQQCKSRVMVAKKVNICDDLDESNWSDEVQCRQTVKYVPHVSHVPHVPNVPNVPYIPRVPNVPYMPHVPNVPFVPYSYPSRAVHRCGPSQVWPFVRCNNQGQSFGHCSNCLRLPFVFLLRNGIPNGCISCFSDYSPPHFDGGYMFNYQPQYGGRPPLDLYSDPPIIDDNLDVDESGGWSEVSRKILLPDGTINSIPSGSDGWLEPEGTMHLDGSGENIDLSPNYSLADVEDDFNGYGDPEDFSRSMVRRRRKAFTRSKYSRRYQHQ</sequence>
<organism evidence="2 3">
    <name type="scientific">Stomoxys calcitrans</name>
    <name type="common">Stable fly</name>
    <name type="synonym">Conops calcitrans</name>
    <dbReference type="NCBI Taxonomy" id="35570"/>
    <lineage>
        <taxon>Eukaryota</taxon>
        <taxon>Metazoa</taxon>
        <taxon>Ecdysozoa</taxon>
        <taxon>Arthropoda</taxon>
        <taxon>Hexapoda</taxon>
        <taxon>Insecta</taxon>
        <taxon>Pterygota</taxon>
        <taxon>Neoptera</taxon>
        <taxon>Endopterygota</taxon>
        <taxon>Diptera</taxon>
        <taxon>Brachycera</taxon>
        <taxon>Muscomorpha</taxon>
        <taxon>Muscoidea</taxon>
        <taxon>Muscidae</taxon>
        <taxon>Stomoxys</taxon>
    </lineage>
</organism>
<proteinExistence type="predicted"/>
<dbReference type="AlphaFoldDB" id="A0A1I8P5T5"/>
<protein>
    <submittedName>
        <fullName evidence="2">Uncharacterized protein</fullName>
    </submittedName>
</protein>
<accession>A0A1I8P5T5</accession>
<evidence type="ECO:0000313" key="3">
    <source>
        <dbReference type="Proteomes" id="UP000095300"/>
    </source>
</evidence>
<keyword evidence="1" id="KW-0732">Signal</keyword>
<dbReference type="KEGG" id="scac:106087907"/>
<dbReference type="STRING" id="35570.A0A1I8P5T5"/>